<dbReference type="SUPFAM" id="SSF109755">
    <property type="entry name" value="PhoU-like"/>
    <property type="match status" value="1"/>
</dbReference>
<proteinExistence type="inferred from homology"/>
<dbReference type="InterPro" id="IPR026022">
    <property type="entry name" value="PhoU_dom"/>
</dbReference>
<evidence type="ECO:0000256" key="8">
    <source>
        <dbReference type="PIRNR" id="PIRNR003107"/>
    </source>
</evidence>
<comment type="function">
    <text evidence="7 8">Plays a role in the regulation of phosphate uptake.</text>
</comment>
<reference evidence="10 11" key="1">
    <citation type="submission" date="2007-05" db="EMBL/GenBank/DDBJ databases">
        <title>Complete sequence of chromosome of Acidiphilium cryptum JF-5.</title>
        <authorList>
            <consortium name="US DOE Joint Genome Institute"/>
            <person name="Copeland A."/>
            <person name="Lucas S."/>
            <person name="Lapidus A."/>
            <person name="Barry K."/>
            <person name="Detter J.C."/>
            <person name="Glavina del Rio T."/>
            <person name="Hammon N."/>
            <person name="Israni S."/>
            <person name="Dalin E."/>
            <person name="Tice H."/>
            <person name="Pitluck S."/>
            <person name="Sims D."/>
            <person name="Brettin T."/>
            <person name="Bruce D."/>
            <person name="Han C."/>
            <person name="Schmutz J."/>
            <person name="Larimer F."/>
            <person name="Land M."/>
            <person name="Hauser L."/>
            <person name="Kyrpides N."/>
            <person name="Kim E."/>
            <person name="Magnuson T."/>
            <person name="Richardson P."/>
        </authorList>
    </citation>
    <scope>NUCLEOTIDE SEQUENCE [LARGE SCALE GENOMIC DNA]</scope>
    <source>
        <strain evidence="10 11">JF-5</strain>
    </source>
</reference>
<dbReference type="KEGG" id="acr:Acry_2950"/>
<organism evidence="10 11">
    <name type="scientific">Acidiphilium cryptum (strain JF-5)</name>
    <dbReference type="NCBI Taxonomy" id="349163"/>
    <lineage>
        <taxon>Bacteria</taxon>
        <taxon>Pseudomonadati</taxon>
        <taxon>Pseudomonadota</taxon>
        <taxon>Alphaproteobacteria</taxon>
        <taxon>Acetobacterales</taxon>
        <taxon>Acidocellaceae</taxon>
        <taxon>Acidiphilium</taxon>
    </lineage>
</organism>
<dbReference type="InterPro" id="IPR038078">
    <property type="entry name" value="PhoU-like_sf"/>
</dbReference>
<dbReference type="PIRSF" id="PIRSF003107">
    <property type="entry name" value="PhoU"/>
    <property type="match status" value="1"/>
</dbReference>
<dbReference type="PANTHER" id="PTHR42930:SF3">
    <property type="entry name" value="PHOSPHATE-SPECIFIC TRANSPORT SYSTEM ACCESSORY PROTEIN PHOU"/>
    <property type="match status" value="1"/>
</dbReference>
<comment type="similarity">
    <text evidence="2 8">Belongs to the PhoU family.</text>
</comment>
<dbReference type="GO" id="GO:0030643">
    <property type="term" value="P:intracellular phosphate ion homeostasis"/>
    <property type="evidence" value="ECO:0007669"/>
    <property type="project" value="InterPro"/>
</dbReference>
<comment type="subunit">
    <text evidence="3 8">Homodimer.</text>
</comment>
<dbReference type="HOGENOM" id="CLU_078518_2_1_5"/>
<evidence type="ECO:0000256" key="6">
    <source>
        <dbReference type="ARBA" id="ARBA00022592"/>
    </source>
</evidence>
<dbReference type="EMBL" id="CP000697">
    <property type="protein sequence ID" value="ABQ32140.1"/>
    <property type="molecule type" value="Genomic_DNA"/>
</dbReference>
<dbReference type="PANTHER" id="PTHR42930">
    <property type="entry name" value="PHOSPHATE-SPECIFIC TRANSPORT SYSTEM ACCESSORY PROTEIN PHOU"/>
    <property type="match status" value="1"/>
</dbReference>
<dbReference type="GO" id="GO:0005737">
    <property type="term" value="C:cytoplasm"/>
    <property type="evidence" value="ECO:0007669"/>
    <property type="project" value="UniProtKB-SubCell"/>
</dbReference>
<dbReference type="Gene3D" id="1.20.58.220">
    <property type="entry name" value="Phosphate transport system protein phou homolog 2, domain 2"/>
    <property type="match status" value="1"/>
</dbReference>
<keyword evidence="5 8" id="KW-0963">Cytoplasm</keyword>
<evidence type="ECO:0000256" key="7">
    <source>
        <dbReference type="ARBA" id="ARBA00056181"/>
    </source>
</evidence>
<dbReference type="InterPro" id="IPR028366">
    <property type="entry name" value="PhoU"/>
</dbReference>
<dbReference type="GO" id="GO:0045936">
    <property type="term" value="P:negative regulation of phosphate metabolic process"/>
    <property type="evidence" value="ECO:0007669"/>
    <property type="project" value="InterPro"/>
</dbReference>
<evidence type="ECO:0000256" key="5">
    <source>
        <dbReference type="ARBA" id="ARBA00022490"/>
    </source>
</evidence>
<accession>A5G2Q8</accession>
<sequence>MPEDSKHILSSFEADLARLRDMIAAMGGLVETELADAVTALLTHDSAIAARVVEMDAKVDADERAIEQFAVRVLALRQPVADDLRQVVAALKVTTDIERIGDYAANVAKRTLVLNQAGSTWPLASLSQMARLVQESLKSTIDAIGEADPVKAISVWRADQMIDDLYTTIFRELITYMMEDPRNITACTHLLFIAKNLERIGDHATNIAELTYYAATGQTLPDARPKGDLSASPGAGAAS</sequence>
<dbReference type="AlphaFoldDB" id="A5G2Q8"/>
<evidence type="ECO:0000313" key="10">
    <source>
        <dbReference type="EMBL" id="ABQ32140.1"/>
    </source>
</evidence>
<dbReference type="NCBIfam" id="TIGR02135">
    <property type="entry name" value="phoU_full"/>
    <property type="match status" value="1"/>
</dbReference>
<dbReference type="RefSeq" id="WP_007424676.1">
    <property type="nucleotide sequence ID" value="NC_009484.1"/>
</dbReference>
<evidence type="ECO:0000259" key="9">
    <source>
        <dbReference type="Pfam" id="PF01895"/>
    </source>
</evidence>
<feature type="domain" description="PhoU" evidence="9">
    <location>
        <begin position="24"/>
        <end position="111"/>
    </location>
</feature>
<evidence type="ECO:0000256" key="1">
    <source>
        <dbReference type="ARBA" id="ARBA00004496"/>
    </source>
</evidence>
<gene>
    <name evidence="10" type="ordered locus">Acry_2950</name>
</gene>
<dbReference type="STRING" id="349163.Acry_2950"/>
<evidence type="ECO:0000256" key="4">
    <source>
        <dbReference type="ARBA" id="ARBA00022448"/>
    </source>
</evidence>
<protein>
    <recommendedName>
        <fullName evidence="8">Phosphate-specific transport system accessory protein PhoU</fullName>
    </recommendedName>
</protein>
<feature type="domain" description="PhoU" evidence="9">
    <location>
        <begin position="126"/>
        <end position="210"/>
    </location>
</feature>
<name>A5G2Q8_ACICJ</name>
<dbReference type="eggNOG" id="COG0704">
    <property type="taxonomic scope" value="Bacteria"/>
</dbReference>
<keyword evidence="11" id="KW-1185">Reference proteome</keyword>
<dbReference type="Proteomes" id="UP000000245">
    <property type="component" value="Chromosome"/>
</dbReference>
<evidence type="ECO:0000256" key="3">
    <source>
        <dbReference type="ARBA" id="ARBA00011738"/>
    </source>
</evidence>
<evidence type="ECO:0000313" key="11">
    <source>
        <dbReference type="Proteomes" id="UP000000245"/>
    </source>
</evidence>
<dbReference type="FunFam" id="1.20.58.220:FF:000004">
    <property type="entry name" value="Phosphate-specific transport system accessory protein PhoU"/>
    <property type="match status" value="1"/>
</dbReference>
<keyword evidence="4 8" id="KW-0813">Transport</keyword>
<comment type="subcellular location">
    <subcellularLocation>
        <location evidence="1 8">Cytoplasm</location>
    </subcellularLocation>
</comment>
<dbReference type="GO" id="GO:0006817">
    <property type="term" value="P:phosphate ion transport"/>
    <property type="evidence" value="ECO:0007669"/>
    <property type="project" value="UniProtKB-KW"/>
</dbReference>
<keyword evidence="6 8" id="KW-0592">Phosphate transport</keyword>
<dbReference type="Pfam" id="PF01895">
    <property type="entry name" value="PhoU"/>
    <property type="match status" value="2"/>
</dbReference>
<evidence type="ECO:0000256" key="2">
    <source>
        <dbReference type="ARBA" id="ARBA00008107"/>
    </source>
</evidence>